<feature type="domain" description="HTH arsR-type" evidence="4">
    <location>
        <begin position="247"/>
        <end position="318"/>
    </location>
</feature>
<dbReference type="InterPro" id="IPR036390">
    <property type="entry name" value="WH_DNA-bd_sf"/>
</dbReference>
<evidence type="ECO:0000256" key="1">
    <source>
        <dbReference type="ARBA" id="ARBA00023015"/>
    </source>
</evidence>
<dbReference type="PANTHER" id="PTHR43132">
    <property type="entry name" value="ARSENICAL RESISTANCE OPERON REPRESSOR ARSR-RELATED"/>
    <property type="match status" value="1"/>
</dbReference>
<dbReference type="InterPro" id="IPR001845">
    <property type="entry name" value="HTH_ArsR_DNA-bd_dom"/>
</dbReference>
<dbReference type="RefSeq" id="WP_343919688.1">
    <property type="nucleotide sequence ID" value="NZ_BAAAJT010000002.1"/>
</dbReference>
<dbReference type="PANTHER" id="PTHR43132:SF6">
    <property type="entry name" value="HTH-TYPE TRANSCRIPTIONAL REPRESSOR CZRA"/>
    <property type="match status" value="1"/>
</dbReference>
<evidence type="ECO:0000256" key="3">
    <source>
        <dbReference type="ARBA" id="ARBA00023163"/>
    </source>
</evidence>
<proteinExistence type="predicted"/>
<organism evidence="5 6">
    <name type="scientific">Nocardioides aestuarii</name>
    <dbReference type="NCBI Taxonomy" id="252231"/>
    <lineage>
        <taxon>Bacteria</taxon>
        <taxon>Bacillati</taxon>
        <taxon>Actinomycetota</taxon>
        <taxon>Actinomycetes</taxon>
        <taxon>Propionibacteriales</taxon>
        <taxon>Nocardioidaceae</taxon>
        <taxon>Nocardioides</taxon>
    </lineage>
</organism>
<comment type="caution">
    <text evidence="5">The sequence shown here is derived from an EMBL/GenBank/DDBJ whole genome shotgun (WGS) entry which is preliminary data.</text>
</comment>
<gene>
    <name evidence="5" type="ORF">ACFSDE_14620</name>
</gene>
<dbReference type="SUPFAM" id="SSF46785">
    <property type="entry name" value="Winged helix' DNA-binding domain"/>
    <property type="match status" value="1"/>
</dbReference>
<evidence type="ECO:0000313" key="5">
    <source>
        <dbReference type="EMBL" id="MFD1948031.1"/>
    </source>
</evidence>
<keyword evidence="6" id="KW-1185">Reference proteome</keyword>
<dbReference type="CDD" id="cd00090">
    <property type="entry name" value="HTH_ARSR"/>
    <property type="match status" value="1"/>
</dbReference>
<dbReference type="Gene3D" id="1.10.10.10">
    <property type="entry name" value="Winged helix-like DNA-binding domain superfamily/Winged helix DNA-binding domain"/>
    <property type="match status" value="1"/>
</dbReference>
<keyword evidence="3" id="KW-0804">Transcription</keyword>
<name>A0ABW4TQV8_9ACTN</name>
<sequence length="318" mass="34046">MGTWQMSADLLARARFTVSPYADVVAAMAGLDRPRTPSERALAALHGDAFRAMLERHPGRAAVLAHCFAPRWTADFLCLPPRGGHTSFPSHLAELASLGDRRVRADLAETSGAVLPPVLRRPGTAGHATALLDWVWVHVVATDWPRRERVLRADIVSRTSRLATHGWESVLGDLGRDRAWLGDGELRINLHDNPSRDLTGATELWFVPVHSPASSVGWDLPDRYAVYYPVAGALAGLESGQPGASARLLGPNRARLLAALGTPSSTSGLAGLTGLPVGSVGGHLRVLRESGLAERRRSGREVLYWRTALGDALVAASG</sequence>
<protein>
    <submittedName>
        <fullName evidence="5">ArsR/SmtB family transcription factor</fullName>
    </submittedName>
</protein>
<evidence type="ECO:0000313" key="6">
    <source>
        <dbReference type="Proteomes" id="UP001597351"/>
    </source>
</evidence>
<evidence type="ECO:0000256" key="2">
    <source>
        <dbReference type="ARBA" id="ARBA00023125"/>
    </source>
</evidence>
<reference evidence="6" key="1">
    <citation type="journal article" date="2019" name="Int. J. Syst. Evol. Microbiol.">
        <title>The Global Catalogue of Microorganisms (GCM) 10K type strain sequencing project: providing services to taxonomists for standard genome sequencing and annotation.</title>
        <authorList>
            <consortium name="The Broad Institute Genomics Platform"/>
            <consortium name="The Broad Institute Genome Sequencing Center for Infectious Disease"/>
            <person name="Wu L."/>
            <person name="Ma J."/>
        </authorList>
    </citation>
    <scope>NUCLEOTIDE SEQUENCE [LARGE SCALE GENOMIC DNA]</scope>
    <source>
        <strain evidence="6">CGMCC 1.12477</strain>
    </source>
</reference>
<dbReference type="InterPro" id="IPR036388">
    <property type="entry name" value="WH-like_DNA-bd_sf"/>
</dbReference>
<dbReference type="Proteomes" id="UP001597351">
    <property type="component" value="Unassembled WGS sequence"/>
</dbReference>
<dbReference type="InterPro" id="IPR011991">
    <property type="entry name" value="ArsR-like_HTH"/>
</dbReference>
<keyword evidence="2" id="KW-0238">DNA-binding</keyword>
<keyword evidence="1" id="KW-0805">Transcription regulation</keyword>
<dbReference type="SMART" id="SM00418">
    <property type="entry name" value="HTH_ARSR"/>
    <property type="match status" value="1"/>
</dbReference>
<accession>A0ABW4TQV8</accession>
<dbReference type="InterPro" id="IPR051011">
    <property type="entry name" value="Metal_resp_trans_reg"/>
</dbReference>
<evidence type="ECO:0000259" key="4">
    <source>
        <dbReference type="SMART" id="SM00418"/>
    </source>
</evidence>
<dbReference type="EMBL" id="JBHUGD010000003">
    <property type="protein sequence ID" value="MFD1948031.1"/>
    <property type="molecule type" value="Genomic_DNA"/>
</dbReference>